<dbReference type="RefSeq" id="WP_209336828.1">
    <property type="nucleotide sequence ID" value="NZ_JAGIYY010000009.1"/>
</dbReference>
<evidence type="ECO:0000313" key="2">
    <source>
        <dbReference type="EMBL" id="MBP0440798.1"/>
    </source>
</evidence>
<keyword evidence="1" id="KW-0812">Transmembrane</keyword>
<proteinExistence type="predicted"/>
<keyword evidence="1" id="KW-1133">Transmembrane helix</keyword>
<comment type="caution">
    <text evidence="2">The sequence shown here is derived from an EMBL/GenBank/DDBJ whole genome shotgun (WGS) entry which is preliminary data.</text>
</comment>
<evidence type="ECO:0008006" key="4">
    <source>
        <dbReference type="Google" id="ProtNLM"/>
    </source>
</evidence>
<name>A0A8J7R174_9HYPH</name>
<evidence type="ECO:0000256" key="1">
    <source>
        <dbReference type="SAM" id="Phobius"/>
    </source>
</evidence>
<feature type="transmembrane region" description="Helical" evidence="1">
    <location>
        <begin position="59"/>
        <end position="77"/>
    </location>
</feature>
<keyword evidence="3" id="KW-1185">Reference proteome</keyword>
<keyword evidence="1" id="KW-0472">Membrane</keyword>
<protein>
    <recommendedName>
        <fullName evidence="4">Transmembrane protein</fullName>
    </recommendedName>
</protein>
<sequence>MRYLLLFWALPLSTFWGWYGLSYNDMSFGFMFLSRPMHDLVFQIYGAMLNLDAASVPGLLAKACIIDTALILAIFAFRRRRQITGWLQARRDQKRVPTPSA</sequence>
<reference evidence="2" key="1">
    <citation type="submission" date="2021-03" db="EMBL/GenBank/DDBJ databases">
        <title>Genome sequencing and assembly of Tianweitania sediminis.</title>
        <authorList>
            <person name="Chhetri G."/>
        </authorList>
    </citation>
    <scope>NUCLEOTIDE SEQUENCE</scope>
    <source>
        <strain evidence="2">Z8</strain>
    </source>
</reference>
<dbReference type="Pfam" id="PF19600">
    <property type="entry name" value="DUF6105"/>
    <property type="match status" value="1"/>
</dbReference>
<dbReference type="Proteomes" id="UP000666240">
    <property type="component" value="Unassembled WGS sequence"/>
</dbReference>
<dbReference type="InterPro" id="IPR046087">
    <property type="entry name" value="DUF6105"/>
</dbReference>
<gene>
    <name evidence="2" type="ORF">J5Y06_19285</name>
</gene>
<accession>A0A8J7R174</accession>
<dbReference type="EMBL" id="JAGIYY010000009">
    <property type="protein sequence ID" value="MBP0440798.1"/>
    <property type="molecule type" value="Genomic_DNA"/>
</dbReference>
<dbReference type="AlphaFoldDB" id="A0A8J7R174"/>
<evidence type="ECO:0000313" key="3">
    <source>
        <dbReference type="Proteomes" id="UP000666240"/>
    </source>
</evidence>
<organism evidence="2 3">
    <name type="scientific">Tianweitania sediminis</name>
    <dbReference type="NCBI Taxonomy" id="1502156"/>
    <lineage>
        <taxon>Bacteria</taxon>
        <taxon>Pseudomonadati</taxon>
        <taxon>Pseudomonadota</taxon>
        <taxon>Alphaproteobacteria</taxon>
        <taxon>Hyphomicrobiales</taxon>
        <taxon>Phyllobacteriaceae</taxon>
        <taxon>Tianweitania</taxon>
    </lineage>
</organism>